<evidence type="ECO:0000313" key="9">
    <source>
        <dbReference type="EMBL" id="CAG9863628.1"/>
    </source>
</evidence>
<sequence length="490" mass="56776">MKNLDVFFLFLLVRLASVYFVQTFYVPDEYWQSLEVAHNLVFKYGYLTWEWSKGIRSYIPPLIIAGLYKFLQVVGLDSPQALIYSPRVLQAILSAYSDLCFYKWSGTKKWAVFSIATSWYWFYTGSRTIINTFECALTTIGLSKFPWPGKGIEESRIFIWIAALLFFIRPTSAIIWAPLCFYHIWISKNTFLTELTKYLLIGIPVLAFTVLLDSICHGSLIITPYEFFKFNLLQNLSGFYGANPWHWYLSSGLLGLLSINILPFLWAVMTILKHRGNHPNELIMLGIIIFTITIYSLLPHKEFRFILPLLPFMLYVSSRFLSAWSRKATKFSVWLATIVIFTGNLGAAWVLGMEHQRGTLDVMTALRDVSNNDPNNTNLLFLMPCHSTPLYSHLHVNVTTRFLTCLPNFNKVDNYVDEADYFYENPDRWLKANYPFDGALPSHIISYDVAVPAISYILTMYKQTHEIFHTTFPLSPRIGKYVMVHRRLDL</sequence>
<dbReference type="PANTHER" id="PTHR22760:SF4">
    <property type="entry name" value="GPI MANNOSYLTRANSFERASE 3"/>
    <property type="match status" value="1"/>
</dbReference>
<keyword evidence="4 8" id="KW-0812">Transmembrane</keyword>
<feature type="transmembrane region" description="Helical" evidence="8">
    <location>
        <begin position="157"/>
        <end position="186"/>
    </location>
</feature>
<keyword evidence="6 8" id="KW-1133">Transmembrane helix</keyword>
<dbReference type="GO" id="GO:0005789">
    <property type="term" value="C:endoplasmic reticulum membrane"/>
    <property type="evidence" value="ECO:0007669"/>
    <property type="project" value="UniProtKB-SubCell"/>
</dbReference>
<feature type="transmembrane region" description="Helical" evidence="8">
    <location>
        <begin position="7"/>
        <end position="25"/>
    </location>
</feature>
<dbReference type="EMBL" id="OU900100">
    <property type="protein sequence ID" value="CAG9863628.1"/>
    <property type="molecule type" value="Genomic_DNA"/>
</dbReference>
<keyword evidence="5 8" id="KW-0256">Endoplasmic reticulum</keyword>
<dbReference type="Proteomes" id="UP001153712">
    <property type="component" value="Chromosome 7"/>
</dbReference>
<feature type="transmembrane region" description="Helical" evidence="8">
    <location>
        <begin position="245"/>
        <end position="269"/>
    </location>
</feature>
<feature type="transmembrane region" description="Helical" evidence="8">
    <location>
        <begin position="304"/>
        <end position="321"/>
    </location>
</feature>
<name>A0A9N9TVR8_PHYSR</name>
<evidence type="ECO:0000256" key="4">
    <source>
        <dbReference type="ARBA" id="ARBA00022692"/>
    </source>
</evidence>
<reference evidence="9" key="1">
    <citation type="submission" date="2022-01" db="EMBL/GenBank/DDBJ databases">
        <authorList>
            <person name="King R."/>
        </authorList>
    </citation>
    <scope>NUCLEOTIDE SEQUENCE</scope>
</reference>
<dbReference type="InterPro" id="IPR005599">
    <property type="entry name" value="GPI_mannosylTrfase"/>
</dbReference>
<evidence type="ECO:0000256" key="6">
    <source>
        <dbReference type="ARBA" id="ARBA00022989"/>
    </source>
</evidence>
<keyword evidence="2 8" id="KW-0328">Glycosyltransferase</keyword>
<evidence type="ECO:0000256" key="7">
    <source>
        <dbReference type="ARBA" id="ARBA00023136"/>
    </source>
</evidence>
<keyword evidence="3" id="KW-0808">Transferase</keyword>
<protein>
    <recommendedName>
        <fullName evidence="8">Mannosyltransferase</fullName>
        <ecNumber evidence="8">2.4.1.-</ecNumber>
    </recommendedName>
</protein>
<keyword evidence="7 8" id="KW-0472">Membrane</keyword>
<dbReference type="GO" id="GO:0000026">
    <property type="term" value="F:alpha-1,2-mannosyltransferase activity"/>
    <property type="evidence" value="ECO:0007669"/>
    <property type="project" value="TreeGrafter"/>
</dbReference>
<gene>
    <name evidence="9" type="ORF">PHYEVI_LOCUS9914</name>
</gene>
<dbReference type="OrthoDB" id="416834at2759"/>
<dbReference type="AlphaFoldDB" id="A0A9N9TVR8"/>
<dbReference type="Pfam" id="PF03901">
    <property type="entry name" value="Glyco_transf_22"/>
    <property type="match status" value="1"/>
</dbReference>
<feature type="transmembrane region" description="Helical" evidence="8">
    <location>
        <begin position="333"/>
        <end position="352"/>
    </location>
</feature>
<dbReference type="EC" id="2.4.1.-" evidence="8"/>
<dbReference type="PANTHER" id="PTHR22760">
    <property type="entry name" value="GLYCOSYLTRANSFERASE"/>
    <property type="match status" value="1"/>
</dbReference>
<dbReference type="GO" id="GO:0006506">
    <property type="term" value="P:GPI anchor biosynthetic process"/>
    <property type="evidence" value="ECO:0007669"/>
    <property type="project" value="TreeGrafter"/>
</dbReference>
<feature type="transmembrane region" description="Helical" evidence="8">
    <location>
        <begin position="198"/>
        <end position="225"/>
    </location>
</feature>
<proteinExistence type="inferred from homology"/>
<evidence type="ECO:0000256" key="2">
    <source>
        <dbReference type="ARBA" id="ARBA00022676"/>
    </source>
</evidence>
<evidence type="ECO:0000256" key="1">
    <source>
        <dbReference type="ARBA" id="ARBA00004477"/>
    </source>
</evidence>
<comment type="subcellular location">
    <subcellularLocation>
        <location evidence="1 8">Endoplasmic reticulum membrane</location>
        <topology evidence="1 8">Multi-pass membrane protein</topology>
    </subcellularLocation>
</comment>
<evidence type="ECO:0000256" key="8">
    <source>
        <dbReference type="RuleBase" id="RU363075"/>
    </source>
</evidence>
<evidence type="ECO:0000256" key="3">
    <source>
        <dbReference type="ARBA" id="ARBA00022679"/>
    </source>
</evidence>
<organism evidence="9 10">
    <name type="scientific">Phyllotreta striolata</name>
    <name type="common">Striped flea beetle</name>
    <name type="synonym">Crioceris striolata</name>
    <dbReference type="NCBI Taxonomy" id="444603"/>
    <lineage>
        <taxon>Eukaryota</taxon>
        <taxon>Metazoa</taxon>
        <taxon>Ecdysozoa</taxon>
        <taxon>Arthropoda</taxon>
        <taxon>Hexapoda</taxon>
        <taxon>Insecta</taxon>
        <taxon>Pterygota</taxon>
        <taxon>Neoptera</taxon>
        <taxon>Endopterygota</taxon>
        <taxon>Coleoptera</taxon>
        <taxon>Polyphaga</taxon>
        <taxon>Cucujiformia</taxon>
        <taxon>Chrysomeloidea</taxon>
        <taxon>Chrysomelidae</taxon>
        <taxon>Galerucinae</taxon>
        <taxon>Alticini</taxon>
        <taxon>Phyllotreta</taxon>
    </lineage>
</organism>
<evidence type="ECO:0000313" key="10">
    <source>
        <dbReference type="Proteomes" id="UP001153712"/>
    </source>
</evidence>
<evidence type="ECO:0000256" key="5">
    <source>
        <dbReference type="ARBA" id="ARBA00022824"/>
    </source>
</evidence>
<accession>A0A9N9TVR8</accession>
<feature type="transmembrane region" description="Helical" evidence="8">
    <location>
        <begin position="281"/>
        <end position="298"/>
    </location>
</feature>
<keyword evidence="10" id="KW-1185">Reference proteome</keyword>
<comment type="similarity">
    <text evidence="8">Belongs to the glycosyltransferase 22 family.</text>
</comment>